<dbReference type="Proteomes" id="UP000053411">
    <property type="component" value="Unassembled WGS sequence"/>
</dbReference>
<evidence type="ECO:0000313" key="1">
    <source>
        <dbReference type="EMBL" id="KIX97153.1"/>
    </source>
</evidence>
<name>A0A0D2KKJ0_9EURO</name>
<accession>A0A0D2KKJ0</accession>
<sequence>MRTQSHRGALRVAMQRYTARPDSDLVPEAQAATAASSTVEALQRLIRQTQTSLLRLRTSLTTLPVKFFYSTVLDAFQPKDHMGLFSGDRVPLSPTEGDCSSVAVCIRSLLPLAQQSERHILDQSIFSLLTMYLSLLTKDPKLSELARAAYTSAVRAFRLFIGSRSQAELAHPQKSYCQLFLALSTTLQLFEYVNDLGETGTGFLTHHEGMLQLLQISGPEVYQSPYLLQSFSGLRGIIRRRPNFLSEPKWIYMPFFCRPKTRRELLHDIALEIPSLLHRADDLIPSLLKSPHGDPGRLDDLLQKLRVAQELVADFAKVKSDLEAWLHNFKQSCSPAPIYWSTDTVMDNPYSHSDPMCTPNLEDPKYQLRFRDGQKAGVLICYWSFILELLMSLLDVQIAVSTLAGSESATEVKDITKAMCEDLDANRAAADDNAFLILQSIPYLTCCLEGVFVTQSPLSLVQRYFARSHSSQAVTRGSTDD</sequence>
<proteinExistence type="predicted"/>
<dbReference type="InterPro" id="IPR053178">
    <property type="entry name" value="Osmoadaptation_assoc"/>
</dbReference>
<keyword evidence="2" id="KW-1185">Reference proteome</keyword>
<evidence type="ECO:0000313" key="2">
    <source>
        <dbReference type="Proteomes" id="UP000053411"/>
    </source>
</evidence>
<dbReference type="GeneID" id="27713013"/>
<dbReference type="PANTHER" id="PTHR38111">
    <property type="entry name" value="ZN(2)-C6 FUNGAL-TYPE DOMAIN-CONTAINING PROTEIN-RELATED"/>
    <property type="match status" value="1"/>
</dbReference>
<dbReference type="STRING" id="1442371.A0A0D2KKJ0"/>
<dbReference type="EMBL" id="KN848075">
    <property type="protein sequence ID" value="KIX97153.1"/>
    <property type="molecule type" value="Genomic_DNA"/>
</dbReference>
<dbReference type="PANTHER" id="PTHR38111:SF9">
    <property type="entry name" value="ZN(2)-C6 FUNGAL-TYPE DOMAIN-CONTAINING PROTEIN"/>
    <property type="match status" value="1"/>
</dbReference>
<gene>
    <name evidence="1" type="ORF">Z520_07267</name>
</gene>
<dbReference type="VEuPathDB" id="FungiDB:Z520_07267"/>
<dbReference type="OrthoDB" id="4491390at2759"/>
<organism evidence="1 2">
    <name type="scientific">Fonsecaea multimorphosa CBS 102226</name>
    <dbReference type="NCBI Taxonomy" id="1442371"/>
    <lineage>
        <taxon>Eukaryota</taxon>
        <taxon>Fungi</taxon>
        <taxon>Dikarya</taxon>
        <taxon>Ascomycota</taxon>
        <taxon>Pezizomycotina</taxon>
        <taxon>Eurotiomycetes</taxon>
        <taxon>Chaetothyriomycetidae</taxon>
        <taxon>Chaetothyriales</taxon>
        <taxon>Herpotrichiellaceae</taxon>
        <taxon>Fonsecaea</taxon>
    </lineage>
</organism>
<protein>
    <submittedName>
        <fullName evidence="1">Uncharacterized protein</fullName>
    </submittedName>
</protein>
<dbReference type="AlphaFoldDB" id="A0A0D2KKJ0"/>
<dbReference type="RefSeq" id="XP_016631276.1">
    <property type="nucleotide sequence ID" value="XM_016777766.1"/>
</dbReference>
<reference evidence="1 2" key="1">
    <citation type="submission" date="2015-01" db="EMBL/GenBank/DDBJ databases">
        <title>The Genome Sequence of Fonsecaea multimorphosa CBS 102226.</title>
        <authorList>
            <consortium name="The Broad Institute Genomics Platform"/>
            <person name="Cuomo C."/>
            <person name="de Hoog S."/>
            <person name="Gorbushina A."/>
            <person name="Stielow B."/>
            <person name="Teixiera M."/>
            <person name="Abouelleil A."/>
            <person name="Chapman S.B."/>
            <person name="Priest M."/>
            <person name="Young S.K."/>
            <person name="Wortman J."/>
            <person name="Nusbaum C."/>
            <person name="Birren B."/>
        </authorList>
    </citation>
    <scope>NUCLEOTIDE SEQUENCE [LARGE SCALE GENOMIC DNA]</scope>
    <source>
        <strain evidence="1 2">CBS 102226</strain>
    </source>
</reference>